<evidence type="ECO:0000313" key="10">
    <source>
        <dbReference type="EnsemblMetazoa" id="CapteP151427"/>
    </source>
</evidence>
<dbReference type="Proteomes" id="UP000014760">
    <property type="component" value="Unassembled WGS sequence"/>
</dbReference>
<feature type="compositionally biased region" description="Basic and acidic residues" evidence="7">
    <location>
        <begin position="22"/>
        <end position="33"/>
    </location>
</feature>
<dbReference type="EnsemblMetazoa" id="CapteT151427">
    <property type="protein sequence ID" value="CapteP151427"/>
    <property type="gene ID" value="CapteG151427"/>
</dbReference>
<evidence type="ECO:0000256" key="7">
    <source>
        <dbReference type="SAM" id="MobiDB-lite"/>
    </source>
</evidence>
<reference evidence="10" key="3">
    <citation type="submission" date="2015-06" db="UniProtKB">
        <authorList>
            <consortium name="EnsemblMetazoa"/>
        </authorList>
    </citation>
    <scope>IDENTIFICATION</scope>
</reference>
<comment type="function">
    <text evidence="6">Methionine-sulfoxide reductase that specifically reduces methionine (R)-sulfoxide back to methionine. While in many cases methionine oxidation is the result of random oxidation following oxidative stress, methionine oxidation is also a post-translational modification that takes place on specific residues.</text>
</comment>
<dbReference type="FunFam" id="2.170.150.20:FF:000001">
    <property type="entry name" value="Peptide methionine sulfoxide reductase MsrB"/>
    <property type="match status" value="1"/>
</dbReference>
<dbReference type="SUPFAM" id="SSF51316">
    <property type="entry name" value="Mss4-like"/>
    <property type="match status" value="1"/>
</dbReference>
<evidence type="ECO:0000256" key="6">
    <source>
        <dbReference type="RuleBase" id="RU365044"/>
    </source>
</evidence>
<feature type="domain" description="MsrB" evidence="8">
    <location>
        <begin position="44"/>
        <end position="166"/>
    </location>
</feature>
<dbReference type="FunCoup" id="R7T7L0">
    <property type="interactions" value="611"/>
</dbReference>
<dbReference type="GO" id="GO:0046872">
    <property type="term" value="F:metal ion binding"/>
    <property type="evidence" value="ECO:0007669"/>
    <property type="project" value="UniProtKB-KW"/>
</dbReference>
<dbReference type="InterPro" id="IPR011057">
    <property type="entry name" value="Mss4-like_sf"/>
</dbReference>
<dbReference type="HOGENOM" id="CLU_031040_8_4_1"/>
<dbReference type="Pfam" id="PF01641">
    <property type="entry name" value="SelR"/>
    <property type="match status" value="1"/>
</dbReference>
<comment type="catalytic activity">
    <reaction evidence="5 6">
        <text>L-methionyl-[protein] + [thioredoxin]-disulfide + H2O = L-methionyl-(R)-S-oxide-[protein] + [thioredoxin]-dithiol</text>
        <dbReference type="Rhea" id="RHEA:24164"/>
        <dbReference type="Rhea" id="RHEA-COMP:10698"/>
        <dbReference type="Rhea" id="RHEA-COMP:10700"/>
        <dbReference type="Rhea" id="RHEA-COMP:12313"/>
        <dbReference type="Rhea" id="RHEA-COMP:12314"/>
        <dbReference type="ChEBI" id="CHEBI:15377"/>
        <dbReference type="ChEBI" id="CHEBI:16044"/>
        <dbReference type="ChEBI" id="CHEBI:29950"/>
        <dbReference type="ChEBI" id="CHEBI:45764"/>
        <dbReference type="ChEBI" id="CHEBI:50058"/>
        <dbReference type="EC" id="1.8.4.12"/>
    </reaction>
</comment>
<dbReference type="InterPro" id="IPR002579">
    <property type="entry name" value="Met_Sox_Rdtase_MsrB_dom"/>
</dbReference>
<evidence type="ECO:0000256" key="4">
    <source>
        <dbReference type="ARBA" id="ARBA00023002"/>
    </source>
</evidence>
<dbReference type="EC" id="1.8.4.12" evidence="6"/>
<organism evidence="9">
    <name type="scientific">Capitella teleta</name>
    <name type="common">Polychaete worm</name>
    <dbReference type="NCBI Taxonomy" id="283909"/>
    <lineage>
        <taxon>Eukaryota</taxon>
        <taxon>Metazoa</taxon>
        <taxon>Spiralia</taxon>
        <taxon>Lophotrochozoa</taxon>
        <taxon>Annelida</taxon>
        <taxon>Polychaeta</taxon>
        <taxon>Sedentaria</taxon>
        <taxon>Scolecida</taxon>
        <taxon>Capitellidae</taxon>
        <taxon>Capitella</taxon>
    </lineage>
</organism>
<gene>
    <name evidence="9" type="ORF">CAPTEDRAFT_151427</name>
</gene>
<name>R7T7L0_CAPTE</name>
<dbReference type="GO" id="GO:0005737">
    <property type="term" value="C:cytoplasm"/>
    <property type="evidence" value="ECO:0007669"/>
    <property type="project" value="TreeGrafter"/>
</dbReference>
<reference evidence="9 11" key="2">
    <citation type="journal article" date="2013" name="Nature">
        <title>Insights into bilaterian evolution from three spiralian genomes.</title>
        <authorList>
            <person name="Simakov O."/>
            <person name="Marletaz F."/>
            <person name="Cho S.J."/>
            <person name="Edsinger-Gonzales E."/>
            <person name="Havlak P."/>
            <person name="Hellsten U."/>
            <person name="Kuo D.H."/>
            <person name="Larsson T."/>
            <person name="Lv J."/>
            <person name="Arendt D."/>
            <person name="Savage R."/>
            <person name="Osoegawa K."/>
            <person name="de Jong P."/>
            <person name="Grimwood J."/>
            <person name="Chapman J.A."/>
            <person name="Shapiro H."/>
            <person name="Aerts A."/>
            <person name="Otillar R.P."/>
            <person name="Terry A.Y."/>
            <person name="Boore J.L."/>
            <person name="Grigoriev I.V."/>
            <person name="Lindberg D.R."/>
            <person name="Seaver E.C."/>
            <person name="Weisblat D.A."/>
            <person name="Putnam N.H."/>
            <person name="Rokhsar D.S."/>
        </authorList>
    </citation>
    <scope>NUCLEOTIDE SEQUENCE</scope>
    <source>
        <strain evidence="9 11">I ESC-2004</strain>
    </source>
</reference>
<evidence type="ECO:0000256" key="1">
    <source>
        <dbReference type="ARBA" id="ARBA00007174"/>
    </source>
</evidence>
<evidence type="ECO:0000256" key="5">
    <source>
        <dbReference type="ARBA" id="ARBA00048488"/>
    </source>
</evidence>
<evidence type="ECO:0000313" key="11">
    <source>
        <dbReference type="Proteomes" id="UP000014760"/>
    </source>
</evidence>
<proteinExistence type="inferred from homology"/>
<dbReference type="OrthoDB" id="44061at2759"/>
<comment type="similarity">
    <text evidence="1 6">Belongs to the MsrB Met sulfoxide reductase family.</text>
</comment>
<keyword evidence="2 6" id="KW-0479">Metal-binding</keyword>
<comment type="cofactor">
    <cofactor evidence="6">
        <name>Zn(2+)</name>
        <dbReference type="ChEBI" id="CHEBI:29105"/>
    </cofactor>
    <text evidence="6">Binds 1 zinc ion per subunit.</text>
</comment>
<protein>
    <recommendedName>
        <fullName evidence="6">Peptide-methionine (R)-S-oxide reductase</fullName>
        <ecNumber evidence="6">1.8.4.12</ecNumber>
    </recommendedName>
</protein>
<dbReference type="GO" id="GO:0006979">
    <property type="term" value="P:response to oxidative stress"/>
    <property type="evidence" value="ECO:0007669"/>
    <property type="project" value="InterPro"/>
</dbReference>
<dbReference type="InterPro" id="IPR028427">
    <property type="entry name" value="Met_Sox_Rdtase_MsrB"/>
</dbReference>
<evidence type="ECO:0000259" key="8">
    <source>
        <dbReference type="PROSITE" id="PS51790"/>
    </source>
</evidence>
<dbReference type="EMBL" id="AMQN01015903">
    <property type="status" value="NOT_ANNOTATED_CDS"/>
    <property type="molecule type" value="Genomic_DNA"/>
</dbReference>
<dbReference type="PROSITE" id="PS51790">
    <property type="entry name" value="MSRB"/>
    <property type="match status" value="1"/>
</dbReference>
<evidence type="ECO:0000256" key="3">
    <source>
        <dbReference type="ARBA" id="ARBA00022833"/>
    </source>
</evidence>
<evidence type="ECO:0000256" key="2">
    <source>
        <dbReference type="ARBA" id="ARBA00022723"/>
    </source>
</evidence>
<reference evidence="11" key="1">
    <citation type="submission" date="2012-12" db="EMBL/GenBank/DDBJ databases">
        <authorList>
            <person name="Hellsten U."/>
            <person name="Grimwood J."/>
            <person name="Chapman J.A."/>
            <person name="Shapiro H."/>
            <person name="Aerts A."/>
            <person name="Otillar R.P."/>
            <person name="Terry A.Y."/>
            <person name="Boore J.L."/>
            <person name="Simakov O."/>
            <person name="Marletaz F."/>
            <person name="Cho S.-J."/>
            <person name="Edsinger-Gonzales E."/>
            <person name="Havlak P."/>
            <person name="Kuo D.-H."/>
            <person name="Larsson T."/>
            <person name="Lv J."/>
            <person name="Arendt D."/>
            <person name="Savage R."/>
            <person name="Osoegawa K."/>
            <person name="de Jong P."/>
            <person name="Lindberg D.R."/>
            <person name="Seaver E.C."/>
            <person name="Weisblat D.A."/>
            <person name="Putnam N.H."/>
            <person name="Grigoriev I.V."/>
            <person name="Rokhsar D.S."/>
        </authorList>
    </citation>
    <scope>NUCLEOTIDE SEQUENCE</scope>
    <source>
        <strain evidence="11">I ESC-2004</strain>
    </source>
</reference>
<dbReference type="STRING" id="283909.R7T7L0"/>
<evidence type="ECO:0000313" key="9">
    <source>
        <dbReference type="EMBL" id="ELT87405.1"/>
    </source>
</evidence>
<dbReference type="PANTHER" id="PTHR10173">
    <property type="entry name" value="METHIONINE SULFOXIDE REDUCTASE"/>
    <property type="match status" value="1"/>
</dbReference>
<dbReference type="Gene3D" id="2.170.150.20">
    <property type="entry name" value="Peptide methionine sulfoxide reductase"/>
    <property type="match status" value="1"/>
</dbReference>
<dbReference type="NCBIfam" id="TIGR00357">
    <property type="entry name" value="peptide-methionine (R)-S-oxide reductase MsrB"/>
    <property type="match status" value="1"/>
</dbReference>
<sequence length="169" mass="19132">MNILRLVAEERERKKQQSASPEFRKLEEAASGKDKGVCPIRMEKERLRKSLTPVEYYVTQERGTERPFSGKHLREKGDGLYTCVVCDNTLFRSDQKFDTMCGWPAFSDVIAQGKVTLSKDMSHGSQRIEVSCSQCNAHVGHVFDDGPKPAKIRYCVNSASLDFKKHSTV</sequence>
<dbReference type="GO" id="GO:0030091">
    <property type="term" value="P:protein repair"/>
    <property type="evidence" value="ECO:0007669"/>
    <property type="project" value="InterPro"/>
</dbReference>
<dbReference type="AlphaFoldDB" id="R7T7L0"/>
<keyword evidence="4 6" id="KW-0560">Oxidoreductase</keyword>
<dbReference type="GO" id="GO:0033743">
    <property type="term" value="F:peptide-methionine (R)-S-oxide reductase activity"/>
    <property type="evidence" value="ECO:0007669"/>
    <property type="project" value="UniProtKB-EC"/>
</dbReference>
<keyword evidence="3 6" id="KW-0862">Zinc</keyword>
<dbReference type="EMBL" id="KB312336">
    <property type="protein sequence ID" value="ELT87405.1"/>
    <property type="molecule type" value="Genomic_DNA"/>
</dbReference>
<feature type="region of interest" description="Disordered" evidence="7">
    <location>
        <begin position="8"/>
        <end position="33"/>
    </location>
</feature>
<dbReference type="OMA" id="AKTDAQW"/>
<accession>R7T7L0</accession>
<keyword evidence="11" id="KW-1185">Reference proteome</keyword>
<dbReference type="PANTHER" id="PTHR10173:SF52">
    <property type="entry name" value="METHIONINE-R-SULFOXIDE REDUCTASE B1"/>
    <property type="match status" value="1"/>
</dbReference>